<feature type="compositionally biased region" description="Gly residues" evidence="3">
    <location>
        <begin position="436"/>
        <end position="450"/>
    </location>
</feature>
<dbReference type="Gene3D" id="2.40.10.120">
    <property type="match status" value="2"/>
</dbReference>
<evidence type="ECO:0000256" key="1">
    <source>
        <dbReference type="ARBA" id="ARBA00022670"/>
    </source>
</evidence>
<keyword evidence="4" id="KW-0812">Transmembrane</keyword>
<dbReference type="SUPFAM" id="SSF50494">
    <property type="entry name" value="Trypsin-like serine proteases"/>
    <property type="match status" value="1"/>
</dbReference>
<evidence type="ECO:0000313" key="5">
    <source>
        <dbReference type="EMBL" id="ARJ05658.1"/>
    </source>
</evidence>
<feature type="compositionally biased region" description="Polar residues" evidence="3">
    <location>
        <begin position="465"/>
        <end position="478"/>
    </location>
</feature>
<dbReference type="SMART" id="SM00228">
    <property type="entry name" value="PDZ"/>
    <property type="match status" value="1"/>
</dbReference>
<dbReference type="PROSITE" id="PS50106">
    <property type="entry name" value="PDZ"/>
    <property type="match status" value="1"/>
</dbReference>
<dbReference type="AlphaFoldDB" id="A0A1X9LN03"/>
<keyword evidence="1" id="KW-0645">Protease</keyword>
<proteinExistence type="predicted"/>
<evidence type="ECO:0000313" key="6">
    <source>
        <dbReference type="Proteomes" id="UP000192775"/>
    </source>
</evidence>
<dbReference type="InterPro" id="IPR001940">
    <property type="entry name" value="Peptidase_S1C"/>
</dbReference>
<dbReference type="InterPro" id="IPR009003">
    <property type="entry name" value="Peptidase_S1_PA"/>
</dbReference>
<feature type="compositionally biased region" description="Low complexity" evidence="3">
    <location>
        <begin position="102"/>
        <end position="171"/>
    </location>
</feature>
<dbReference type="STRING" id="1619308.B5808_10810"/>
<dbReference type="RefSeq" id="WP_085019796.1">
    <property type="nucleotide sequence ID" value="NZ_BMHD01000001.1"/>
</dbReference>
<keyword evidence="4" id="KW-0472">Membrane</keyword>
<evidence type="ECO:0000256" key="4">
    <source>
        <dbReference type="SAM" id="Phobius"/>
    </source>
</evidence>
<name>A0A1X9LN03_9MICO</name>
<dbReference type="GO" id="GO:0006508">
    <property type="term" value="P:proteolysis"/>
    <property type="evidence" value="ECO:0007669"/>
    <property type="project" value="UniProtKB-KW"/>
</dbReference>
<sequence>MSDSTENPVGSPAEENPKPTPASEQTAPTERFTAPGSDQPATAAWTQPAAPAHPLGQEAPVAASPQPTTPIPPAAPPQQSTPPVSSPQVHQTPTQPTAPLHQGQSLQSSQPTQPTAPLHQGQSLQSSQPTQPTAPLHQGQSLQSSQPTQPTAPLGQGQAPQPPYGQAAAYQRPTAPYPTAPYGQQYARSDYGNGSFGAPGQQYAAPRDPAFNSAAYAASGAHTAPQKPERKRRGGVALIAALAIGAVIGGASGAGISVWALSSNQAGASNSASGPTSITVNDPQNTDWVTAVAQKASPSVVTISATAGSSGGTGSGVILSADGYVATNTHVVTLDGATSDATLRVTADDGRIYDATIVGTDPVNDLAVIKLKDASGLTPIEFADSSKLNVGDNVVAIGAPLGYSGTVTNGIVSALNRSITVASSAAPADPETPNQGQGGDGGSGGSGGSGQSPFDFWNFDFPGQETPNQGQSGSSSASETIALSVIQTDASINPGNSGGALLDDEGRLIGINVAIASSGQSAANGGQAGSVGVGFSIPSETVKRVTDEIIKDGKASHGLLGAGVADASQAPDATTTGALINSVTDGGAAQKAGLQVGDVVTALNGIQVEDYIDLTALVRAQAAGATVQITYQRDGQSKTVDVTLGAFQG</sequence>
<dbReference type="Pfam" id="PF13180">
    <property type="entry name" value="PDZ_2"/>
    <property type="match status" value="1"/>
</dbReference>
<dbReference type="InterPro" id="IPR036034">
    <property type="entry name" value="PDZ_sf"/>
</dbReference>
<dbReference type="Proteomes" id="UP000192775">
    <property type="component" value="Chromosome"/>
</dbReference>
<dbReference type="PANTHER" id="PTHR43343:SF3">
    <property type="entry name" value="PROTEASE DO-LIKE 8, CHLOROPLASTIC"/>
    <property type="match status" value="1"/>
</dbReference>
<gene>
    <name evidence="5" type="ORF">B5808_10810</name>
</gene>
<keyword evidence="6" id="KW-1185">Reference proteome</keyword>
<feature type="region of interest" description="Disordered" evidence="3">
    <location>
        <begin position="1"/>
        <end position="207"/>
    </location>
</feature>
<dbReference type="Gene3D" id="2.30.42.10">
    <property type="match status" value="1"/>
</dbReference>
<evidence type="ECO:0000256" key="2">
    <source>
        <dbReference type="ARBA" id="ARBA00022801"/>
    </source>
</evidence>
<feature type="compositionally biased region" description="Low complexity" evidence="3">
    <location>
        <begin position="39"/>
        <end position="52"/>
    </location>
</feature>
<feature type="compositionally biased region" description="Pro residues" evidence="3">
    <location>
        <begin position="67"/>
        <end position="80"/>
    </location>
</feature>
<dbReference type="KEGG" id="cphy:B5808_10810"/>
<dbReference type="PRINTS" id="PR00834">
    <property type="entry name" value="PROTEASES2C"/>
</dbReference>
<dbReference type="InterPro" id="IPR001478">
    <property type="entry name" value="PDZ"/>
</dbReference>
<reference evidence="5 6" key="1">
    <citation type="submission" date="2017-04" db="EMBL/GenBank/DDBJ databases">
        <authorList>
            <person name="Afonso C.L."/>
            <person name="Miller P.J."/>
            <person name="Scott M.A."/>
            <person name="Spackman E."/>
            <person name="Goraichik I."/>
            <person name="Dimitrov K.M."/>
            <person name="Suarez D.L."/>
            <person name="Swayne D.E."/>
        </authorList>
    </citation>
    <scope>NUCLEOTIDE SEQUENCE [LARGE SCALE GENOMIC DNA]</scope>
    <source>
        <strain evidence="6">XA(T)</strain>
    </source>
</reference>
<dbReference type="EMBL" id="CP020715">
    <property type="protein sequence ID" value="ARJ05658.1"/>
    <property type="molecule type" value="Genomic_DNA"/>
</dbReference>
<dbReference type="Pfam" id="PF13365">
    <property type="entry name" value="Trypsin_2"/>
    <property type="match status" value="2"/>
</dbReference>
<dbReference type="SUPFAM" id="SSF50156">
    <property type="entry name" value="PDZ domain-like"/>
    <property type="match status" value="1"/>
</dbReference>
<evidence type="ECO:0000256" key="3">
    <source>
        <dbReference type="SAM" id="MobiDB-lite"/>
    </source>
</evidence>
<dbReference type="GO" id="GO:0004252">
    <property type="term" value="F:serine-type endopeptidase activity"/>
    <property type="evidence" value="ECO:0007669"/>
    <property type="project" value="InterPro"/>
</dbReference>
<dbReference type="PANTHER" id="PTHR43343">
    <property type="entry name" value="PEPTIDASE S12"/>
    <property type="match status" value="1"/>
</dbReference>
<organism evidence="5 6">
    <name type="scientific">Cnuibacter physcomitrellae</name>
    <dbReference type="NCBI Taxonomy" id="1619308"/>
    <lineage>
        <taxon>Bacteria</taxon>
        <taxon>Bacillati</taxon>
        <taxon>Actinomycetota</taxon>
        <taxon>Actinomycetes</taxon>
        <taxon>Micrococcales</taxon>
        <taxon>Microbacteriaceae</taxon>
        <taxon>Cnuibacter</taxon>
    </lineage>
</organism>
<keyword evidence="2" id="KW-0378">Hydrolase</keyword>
<feature type="region of interest" description="Disordered" evidence="3">
    <location>
        <begin position="423"/>
        <end position="478"/>
    </location>
</feature>
<feature type="transmembrane region" description="Helical" evidence="4">
    <location>
        <begin position="236"/>
        <end position="261"/>
    </location>
</feature>
<protein>
    <submittedName>
        <fullName evidence="5">Uncharacterized protein</fullName>
    </submittedName>
</protein>
<dbReference type="InterPro" id="IPR051201">
    <property type="entry name" value="Chloro_Bact_Ser_Proteases"/>
</dbReference>
<keyword evidence="4" id="KW-1133">Transmembrane helix</keyword>
<accession>A0A1X9LN03</accession>